<proteinExistence type="predicted"/>
<organism evidence="2 3">
    <name type="scientific">Dorea formicigenerans</name>
    <dbReference type="NCBI Taxonomy" id="39486"/>
    <lineage>
        <taxon>Bacteria</taxon>
        <taxon>Bacillati</taxon>
        <taxon>Bacillota</taxon>
        <taxon>Clostridia</taxon>
        <taxon>Lachnospirales</taxon>
        <taxon>Lachnospiraceae</taxon>
        <taxon>Dorea</taxon>
    </lineage>
</organism>
<evidence type="ECO:0000313" key="2">
    <source>
        <dbReference type="EMBL" id="RGK45307.1"/>
    </source>
</evidence>
<dbReference type="Proteomes" id="UP000261208">
    <property type="component" value="Unassembled WGS sequence"/>
</dbReference>
<dbReference type="EMBL" id="QSQQ01000020">
    <property type="protein sequence ID" value="RGK45307.1"/>
    <property type="molecule type" value="Genomic_DNA"/>
</dbReference>
<protein>
    <submittedName>
        <fullName evidence="2">Uncharacterized protein</fullName>
    </submittedName>
</protein>
<gene>
    <name evidence="2" type="ORF">DXD10_13840</name>
</gene>
<evidence type="ECO:0000313" key="3">
    <source>
        <dbReference type="Proteomes" id="UP000261208"/>
    </source>
</evidence>
<evidence type="ECO:0000256" key="1">
    <source>
        <dbReference type="SAM" id="MobiDB-lite"/>
    </source>
</evidence>
<accession>A0A3E4M6L3</accession>
<feature type="region of interest" description="Disordered" evidence="1">
    <location>
        <begin position="1"/>
        <end position="36"/>
    </location>
</feature>
<dbReference type="AlphaFoldDB" id="A0A3E4M6L3"/>
<reference evidence="2 3" key="1">
    <citation type="submission" date="2018-08" db="EMBL/GenBank/DDBJ databases">
        <title>A genome reference for cultivated species of the human gut microbiota.</title>
        <authorList>
            <person name="Zou Y."/>
            <person name="Xue W."/>
            <person name="Luo G."/>
        </authorList>
    </citation>
    <scope>NUCLEOTIDE SEQUENCE [LARGE SCALE GENOMIC DNA]</scope>
    <source>
        <strain evidence="2 3">TF11-11</strain>
    </source>
</reference>
<comment type="caution">
    <text evidence="2">The sequence shown here is derived from an EMBL/GenBank/DDBJ whole genome shotgun (WGS) entry which is preliminary data.</text>
</comment>
<sequence length="88" mass="10129">MYGQGYRNKAERKSNSRFVVSEKNKPGYGQKKESGYAQNEKLKLSYGRCRKHLTKPSAFESEIHPSHKLCLCSAYFALAGGYYSRKRQ</sequence>
<feature type="compositionally biased region" description="Basic and acidic residues" evidence="1">
    <location>
        <begin position="8"/>
        <end position="34"/>
    </location>
</feature>
<name>A0A3E4M6L3_9FIRM</name>